<evidence type="ECO:0000256" key="4">
    <source>
        <dbReference type="ARBA" id="ARBA00023163"/>
    </source>
</evidence>
<dbReference type="InterPro" id="IPR036955">
    <property type="entry name" value="AP2/ERF_dom_sf"/>
</dbReference>
<dbReference type="PROSITE" id="PS51032">
    <property type="entry name" value="AP2_ERF"/>
    <property type="match status" value="2"/>
</dbReference>
<organism evidence="9">
    <name type="scientific">Micromonas pusilla (strain CCMP1545)</name>
    <name type="common">Picoplanktonic green alga</name>
    <dbReference type="NCBI Taxonomy" id="564608"/>
    <lineage>
        <taxon>Eukaryota</taxon>
        <taxon>Viridiplantae</taxon>
        <taxon>Chlorophyta</taxon>
        <taxon>Mamiellophyceae</taxon>
        <taxon>Mamiellales</taxon>
        <taxon>Mamiellaceae</taxon>
        <taxon>Micromonas</taxon>
    </lineage>
</organism>
<evidence type="ECO:0000313" key="8">
    <source>
        <dbReference type="EMBL" id="EEH51090.1"/>
    </source>
</evidence>
<proteinExistence type="predicted"/>
<dbReference type="InterPro" id="IPR016177">
    <property type="entry name" value="DNA-bd_dom_sf"/>
</dbReference>
<dbReference type="PANTHER" id="PTHR31677">
    <property type="entry name" value="AP2 DOMAIN CLASS TRANSCRIPTION FACTOR"/>
    <property type="match status" value="1"/>
</dbReference>
<feature type="region of interest" description="Disordered" evidence="6">
    <location>
        <begin position="163"/>
        <end position="198"/>
    </location>
</feature>
<keyword evidence="9" id="KW-1185">Reference proteome</keyword>
<keyword evidence="2" id="KW-0805">Transcription regulation</keyword>
<reference evidence="8 9" key="1">
    <citation type="journal article" date="2009" name="Science">
        <title>Green evolution and dynamic adaptations revealed by genomes of the marine picoeukaryotes Micromonas.</title>
        <authorList>
            <person name="Worden A.Z."/>
            <person name="Lee J.H."/>
            <person name="Mock T."/>
            <person name="Rouze P."/>
            <person name="Simmons M.P."/>
            <person name="Aerts A.L."/>
            <person name="Allen A.E."/>
            <person name="Cuvelier M.L."/>
            <person name="Derelle E."/>
            <person name="Everett M.V."/>
            <person name="Foulon E."/>
            <person name="Grimwood J."/>
            <person name="Gundlach H."/>
            <person name="Henrissat B."/>
            <person name="Napoli C."/>
            <person name="McDonald S.M."/>
            <person name="Parker M.S."/>
            <person name="Rombauts S."/>
            <person name="Salamov A."/>
            <person name="Von Dassow P."/>
            <person name="Badger J.H."/>
            <person name="Coutinho P.M."/>
            <person name="Demir E."/>
            <person name="Dubchak I."/>
            <person name="Gentemann C."/>
            <person name="Eikrem W."/>
            <person name="Gready J.E."/>
            <person name="John U."/>
            <person name="Lanier W."/>
            <person name="Lindquist E.A."/>
            <person name="Lucas S."/>
            <person name="Mayer K.F."/>
            <person name="Moreau H."/>
            <person name="Not F."/>
            <person name="Otillar R."/>
            <person name="Panaud O."/>
            <person name="Pangilinan J."/>
            <person name="Paulsen I."/>
            <person name="Piegu B."/>
            <person name="Poliakov A."/>
            <person name="Robbens S."/>
            <person name="Schmutz J."/>
            <person name="Toulza E."/>
            <person name="Wyss T."/>
            <person name="Zelensky A."/>
            <person name="Zhou K."/>
            <person name="Armbrust E.V."/>
            <person name="Bhattacharya D."/>
            <person name="Goodenough U.W."/>
            <person name="Van de Peer Y."/>
            <person name="Grigoriev I.V."/>
        </authorList>
    </citation>
    <scope>NUCLEOTIDE SEQUENCE [LARGE SCALE GENOMIC DNA]</scope>
    <source>
        <strain evidence="8 9">CCMP1545</strain>
    </source>
</reference>
<feature type="region of interest" description="Disordered" evidence="6">
    <location>
        <begin position="1"/>
        <end position="100"/>
    </location>
</feature>
<feature type="compositionally biased region" description="Pro residues" evidence="6">
    <location>
        <begin position="178"/>
        <end position="188"/>
    </location>
</feature>
<evidence type="ECO:0000259" key="7">
    <source>
        <dbReference type="PROSITE" id="PS51032"/>
    </source>
</evidence>
<sequence>MSSSGDVPISHLHLNGAATAGGESRSHDKGGGGGRGTVADAEGDRGGSDAIGASAQTAAGAKRKAGALVVGTGDRRSGVGAGASSNAGPGRNARRKIGKSGFRGVAFHGVSKKFRARITSNTGDGRQRALGYYETAELAARAYDVAARELGVSADLLNFPTDAETAEGVGNGGADASAPPPADPPPPRKGAGAGRPTKREGVASLELAIVGPNGESEAALVAAAVGDGGGDGGAAVVAVKEGKATATGIKGVRLKGKGSYEARIKVRGNDKRMQLGRFPDARSAMRAYDAAARRAGYCVNRVEATGDLIDTQSLAAIGVACDVLKGVKELTHEEAAKLAIGELPAVPGGVEVVATNSAAIAGGAGGGKKYATFVRVKPGIHEYLGTFDTLEESAKKLKASRPSIRGLGKEWAKIAGGAAGAKEKGGGKGTGTGGGGDDASGGGGSKKPGKKRTLGAKHGIIAEDDGVGDADHRARLVAAEEAGRFGLGGYVAAVADADLGTPRHA</sequence>
<dbReference type="PANTHER" id="PTHR31677:SF196">
    <property type="entry name" value="ETHYLENE-RESPONSIVE TRANSCRIPTION FACTOR ERF109"/>
    <property type="match status" value="1"/>
</dbReference>
<dbReference type="GO" id="GO:0003677">
    <property type="term" value="F:DNA binding"/>
    <property type="evidence" value="ECO:0007669"/>
    <property type="project" value="UniProtKB-KW"/>
</dbReference>
<dbReference type="OMA" id="KEWAKIA"/>
<dbReference type="SMART" id="SM00380">
    <property type="entry name" value="AP2"/>
    <property type="match status" value="2"/>
</dbReference>
<dbReference type="Proteomes" id="UP000001876">
    <property type="component" value="Unassembled WGS sequence"/>
</dbReference>
<dbReference type="InterPro" id="IPR001471">
    <property type="entry name" value="AP2/ERF_dom"/>
</dbReference>
<feature type="domain" description="AP2/ERF" evidence="7">
    <location>
        <begin position="101"/>
        <end position="160"/>
    </location>
</feature>
<dbReference type="OrthoDB" id="1932364at2759"/>
<dbReference type="SUPFAM" id="SSF54171">
    <property type="entry name" value="DNA-binding domain"/>
    <property type="match status" value="2"/>
</dbReference>
<evidence type="ECO:0000256" key="1">
    <source>
        <dbReference type="ARBA" id="ARBA00004123"/>
    </source>
</evidence>
<evidence type="ECO:0000256" key="5">
    <source>
        <dbReference type="ARBA" id="ARBA00023242"/>
    </source>
</evidence>
<dbReference type="Gene3D" id="3.30.730.10">
    <property type="entry name" value="AP2/ERF domain"/>
    <property type="match status" value="2"/>
</dbReference>
<feature type="compositionally biased region" description="Low complexity" evidence="6">
    <location>
        <begin position="82"/>
        <end position="91"/>
    </location>
</feature>
<dbReference type="AlphaFoldDB" id="C1NA96"/>
<keyword evidence="3" id="KW-0238">DNA-binding</keyword>
<feature type="compositionally biased region" description="Gly residues" evidence="6">
    <location>
        <begin position="427"/>
        <end position="446"/>
    </location>
</feature>
<feature type="compositionally biased region" description="Low complexity" evidence="6">
    <location>
        <begin position="50"/>
        <end position="60"/>
    </location>
</feature>
<evidence type="ECO:0000313" key="9">
    <source>
        <dbReference type="Proteomes" id="UP000001876"/>
    </source>
</evidence>
<dbReference type="KEGG" id="mpp:MICPUCDRAFT_67868"/>
<dbReference type="GeneID" id="9690307"/>
<gene>
    <name evidence="8" type="ORF">MICPUCDRAFT_67868</name>
</gene>
<comment type="subcellular location">
    <subcellularLocation>
        <location evidence="1">Nucleus</location>
    </subcellularLocation>
</comment>
<evidence type="ECO:0000256" key="2">
    <source>
        <dbReference type="ARBA" id="ARBA00023015"/>
    </source>
</evidence>
<evidence type="ECO:0000256" key="3">
    <source>
        <dbReference type="ARBA" id="ARBA00023125"/>
    </source>
</evidence>
<dbReference type="RefSeq" id="XP_003064756.1">
    <property type="nucleotide sequence ID" value="XM_003064710.1"/>
</dbReference>
<name>C1NA96_MICPC</name>
<keyword evidence="4" id="KW-0804">Transcription</keyword>
<dbReference type="GO" id="GO:0005634">
    <property type="term" value="C:nucleus"/>
    <property type="evidence" value="ECO:0007669"/>
    <property type="project" value="UniProtKB-SubCell"/>
</dbReference>
<dbReference type="EMBL" id="GG663752">
    <property type="protein sequence ID" value="EEH51090.1"/>
    <property type="molecule type" value="Genomic_DNA"/>
</dbReference>
<feature type="domain" description="AP2/ERF" evidence="7">
    <location>
        <begin position="248"/>
        <end position="294"/>
    </location>
</feature>
<accession>C1NA96</accession>
<evidence type="ECO:0000256" key="6">
    <source>
        <dbReference type="SAM" id="MobiDB-lite"/>
    </source>
</evidence>
<dbReference type="GO" id="GO:0003700">
    <property type="term" value="F:DNA-binding transcription factor activity"/>
    <property type="evidence" value="ECO:0007669"/>
    <property type="project" value="InterPro"/>
</dbReference>
<feature type="region of interest" description="Disordered" evidence="6">
    <location>
        <begin position="418"/>
        <end position="453"/>
    </location>
</feature>
<keyword evidence="5" id="KW-0539">Nucleus</keyword>
<protein>
    <submittedName>
        <fullName evidence="8">Predicted protein</fullName>
    </submittedName>
</protein>